<gene>
    <name evidence="8" type="ORF">Ae201684_018188</name>
</gene>
<dbReference type="InterPro" id="IPR001128">
    <property type="entry name" value="Cyt_P450"/>
</dbReference>
<feature type="transmembrane region" description="Helical" evidence="7">
    <location>
        <begin position="12"/>
        <end position="30"/>
    </location>
</feature>
<dbReference type="VEuPathDB" id="FungiDB:AeMF1_015684"/>
<proteinExistence type="inferred from homology"/>
<dbReference type="AlphaFoldDB" id="A0A6G0W6E6"/>
<dbReference type="PRINTS" id="PR00385">
    <property type="entry name" value="P450"/>
</dbReference>
<keyword evidence="7" id="KW-1133">Transmembrane helix</keyword>
<keyword evidence="6" id="KW-0560">Oxidoreductase</keyword>
<protein>
    <recommendedName>
        <fullName evidence="10">Cytochrome P450</fullName>
    </recommendedName>
</protein>
<keyword evidence="5 6" id="KW-0349">Heme</keyword>
<organism evidence="8 9">
    <name type="scientific">Aphanomyces euteiches</name>
    <dbReference type="NCBI Taxonomy" id="100861"/>
    <lineage>
        <taxon>Eukaryota</taxon>
        <taxon>Sar</taxon>
        <taxon>Stramenopiles</taxon>
        <taxon>Oomycota</taxon>
        <taxon>Saprolegniomycetes</taxon>
        <taxon>Saprolegniales</taxon>
        <taxon>Verrucalvaceae</taxon>
        <taxon>Aphanomyces</taxon>
    </lineage>
</organism>
<evidence type="ECO:0000256" key="2">
    <source>
        <dbReference type="ARBA" id="ARBA00010617"/>
    </source>
</evidence>
<dbReference type="InterPro" id="IPR050121">
    <property type="entry name" value="Cytochrome_P450_monoxygenase"/>
</dbReference>
<evidence type="ECO:0000256" key="7">
    <source>
        <dbReference type="SAM" id="Phobius"/>
    </source>
</evidence>
<reference evidence="8 9" key="1">
    <citation type="submission" date="2019-07" db="EMBL/GenBank/DDBJ databases">
        <title>Genomics analysis of Aphanomyces spp. identifies a new class of oomycete effector associated with host adaptation.</title>
        <authorList>
            <person name="Gaulin E."/>
        </authorList>
    </citation>
    <scope>NUCLEOTIDE SEQUENCE [LARGE SCALE GENOMIC DNA]</scope>
    <source>
        <strain evidence="8 9">ATCC 201684</strain>
    </source>
</reference>
<dbReference type="InterPro" id="IPR017972">
    <property type="entry name" value="Cyt_P450_CS"/>
</dbReference>
<evidence type="ECO:0000256" key="1">
    <source>
        <dbReference type="ARBA" id="ARBA00001971"/>
    </source>
</evidence>
<keyword evidence="7" id="KW-0812">Transmembrane</keyword>
<keyword evidence="4 5" id="KW-0408">Iron</keyword>
<dbReference type="PRINTS" id="PR00465">
    <property type="entry name" value="EP450IV"/>
</dbReference>
<feature type="binding site" description="axial binding residue" evidence="5">
    <location>
        <position position="466"/>
    </location>
    <ligand>
        <name>heme</name>
        <dbReference type="ChEBI" id="CHEBI:30413"/>
    </ligand>
    <ligandPart>
        <name>Fe</name>
        <dbReference type="ChEBI" id="CHEBI:18248"/>
    </ligandPart>
</feature>
<dbReference type="GO" id="GO:0005506">
    <property type="term" value="F:iron ion binding"/>
    <property type="evidence" value="ECO:0007669"/>
    <property type="project" value="InterPro"/>
</dbReference>
<dbReference type="PANTHER" id="PTHR24305">
    <property type="entry name" value="CYTOCHROME P450"/>
    <property type="match status" value="1"/>
</dbReference>
<sequence length="519" mass="57557">MLSPLDLSATVVSPLGIAGLVGGVFAYLLVTRIAFHPLSVVPGPKSSHWFFGSLSDIIGARWSDDGHYPEPQLSWIKKFNGVICYRAVMELRIMIADPEALKHVFTTNGENYLRAELSRSFLRDLVGGDGLLSTEGEEHTHQRKMLVPHFGFGKIKEFVDVFATHAATLCNKLNELAHQPNVTVDMHAYFTELTLDIIGVSTFGYNFKAMSGSSPVVDAMKLLLSPRSAFYLVGKAVIPTFSSWPLLRLVNERKAKKMLYQTVDDVIAAKLKSKRDVNRPVDLVDLMLDENAHAEHKVTAEEARTHVMTFMLAGHETTSTTLSWVFTLFAQHPHIDALAREEARAATANGGTIGWNTLGEMKYITACIQEALRLYPTVAALAPRVAEQDDYLPRSDGKPIFIPKGTVIAINTAAMHRNPQYWSQPEVYLPERFIEGTDAFLADKALRNGQGNTYYYMPFSVGAKNCIGMRFAMAELQVVVATLLLQYSFRLTDQANVNPKMVGVSIKPVHLDMTVHSIA</sequence>
<evidence type="ECO:0000256" key="3">
    <source>
        <dbReference type="ARBA" id="ARBA00022723"/>
    </source>
</evidence>
<comment type="cofactor">
    <cofactor evidence="1 5">
        <name>heme</name>
        <dbReference type="ChEBI" id="CHEBI:30413"/>
    </cofactor>
</comment>
<accession>A0A6G0W6E6</accession>
<dbReference type="PANTHER" id="PTHR24305:SF166">
    <property type="entry name" value="CYTOCHROME P450 12A4, MITOCHONDRIAL-RELATED"/>
    <property type="match status" value="1"/>
</dbReference>
<evidence type="ECO:0000256" key="4">
    <source>
        <dbReference type="ARBA" id="ARBA00023004"/>
    </source>
</evidence>
<dbReference type="InterPro" id="IPR036396">
    <property type="entry name" value="Cyt_P450_sf"/>
</dbReference>
<dbReference type="GO" id="GO:0004497">
    <property type="term" value="F:monooxygenase activity"/>
    <property type="evidence" value="ECO:0007669"/>
    <property type="project" value="UniProtKB-KW"/>
</dbReference>
<dbReference type="GO" id="GO:0016705">
    <property type="term" value="F:oxidoreductase activity, acting on paired donors, with incorporation or reduction of molecular oxygen"/>
    <property type="evidence" value="ECO:0007669"/>
    <property type="project" value="InterPro"/>
</dbReference>
<evidence type="ECO:0000256" key="6">
    <source>
        <dbReference type="RuleBase" id="RU000461"/>
    </source>
</evidence>
<dbReference type="EMBL" id="VJMJ01000326">
    <property type="protein sequence ID" value="KAF0722708.1"/>
    <property type="molecule type" value="Genomic_DNA"/>
</dbReference>
<evidence type="ECO:0000313" key="8">
    <source>
        <dbReference type="EMBL" id="KAF0722708.1"/>
    </source>
</evidence>
<keyword evidence="6" id="KW-0503">Monooxygenase</keyword>
<dbReference type="Pfam" id="PF00067">
    <property type="entry name" value="p450"/>
    <property type="match status" value="1"/>
</dbReference>
<dbReference type="Gene3D" id="1.10.630.10">
    <property type="entry name" value="Cytochrome P450"/>
    <property type="match status" value="1"/>
</dbReference>
<evidence type="ECO:0000256" key="5">
    <source>
        <dbReference type="PIRSR" id="PIRSR602403-1"/>
    </source>
</evidence>
<comment type="caution">
    <text evidence="8">The sequence shown here is derived from an EMBL/GenBank/DDBJ whole genome shotgun (WGS) entry which is preliminary data.</text>
</comment>
<evidence type="ECO:0008006" key="10">
    <source>
        <dbReference type="Google" id="ProtNLM"/>
    </source>
</evidence>
<name>A0A6G0W6E6_9STRA</name>
<keyword evidence="7" id="KW-0472">Membrane</keyword>
<dbReference type="PROSITE" id="PS00086">
    <property type="entry name" value="CYTOCHROME_P450"/>
    <property type="match status" value="1"/>
</dbReference>
<dbReference type="Proteomes" id="UP000481153">
    <property type="component" value="Unassembled WGS sequence"/>
</dbReference>
<comment type="similarity">
    <text evidence="2 6">Belongs to the cytochrome P450 family.</text>
</comment>
<dbReference type="SUPFAM" id="SSF48264">
    <property type="entry name" value="Cytochrome P450"/>
    <property type="match status" value="1"/>
</dbReference>
<evidence type="ECO:0000313" key="9">
    <source>
        <dbReference type="Proteomes" id="UP000481153"/>
    </source>
</evidence>
<dbReference type="InterPro" id="IPR002403">
    <property type="entry name" value="Cyt_P450_E_grp-IV"/>
</dbReference>
<keyword evidence="9" id="KW-1185">Reference proteome</keyword>
<keyword evidence="3 5" id="KW-0479">Metal-binding</keyword>
<dbReference type="GO" id="GO:0020037">
    <property type="term" value="F:heme binding"/>
    <property type="evidence" value="ECO:0007669"/>
    <property type="project" value="InterPro"/>
</dbReference>